<dbReference type="AlphaFoldDB" id="A0A1H6XU08"/>
<evidence type="ECO:0000313" key="3">
    <source>
        <dbReference type="EMBL" id="SEJ32529.1"/>
    </source>
</evidence>
<dbReference type="InterPro" id="IPR005031">
    <property type="entry name" value="COQ10_START"/>
</dbReference>
<gene>
    <name evidence="3" type="ORF">SAMN04488058_10651</name>
</gene>
<feature type="compositionally biased region" description="Polar residues" evidence="1">
    <location>
        <begin position="210"/>
        <end position="227"/>
    </location>
</feature>
<sequence>MPPLERSIGIAVASMLIAAGLRERNPVAKFAISAFGASLLFVSAKGVNPLASAMKIEQTGSGDVLVRDAVTVGGKTPQEIYALWRPLEKLPHLMSHLQKVEVLDEKRSKWTVEAPAPLGTVSWEAELTADEPGKRIAWQSLPGSLVTNAGEVLFREAPGGRGTEVIVHLTYRPPGGTPGAMVARLFQQEPAQQLRDDLMRLKREQELGYSPTTEGQSSGRATGQGKSDQPHGPSLTSDEDRNRQSGGQKGGQKGAQA</sequence>
<dbReference type="CDD" id="cd07817">
    <property type="entry name" value="SRPBCC_8"/>
    <property type="match status" value="1"/>
</dbReference>
<dbReference type="Pfam" id="PF03364">
    <property type="entry name" value="Polyketide_cyc"/>
    <property type="match status" value="1"/>
</dbReference>
<dbReference type="SUPFAM" id="SSF55961">
    <property type="entry name" value="Bet v1-like"/>
    <property type="match status" value="1"/>
</dbReference>
<dbReference type="InterPro" id="IPR047137">
    <property type="entry name" value="ORF3"/>
</dbReference>
<feature type="region of interest" description="Disordered" evidence="1">
    <location>
        <begin position="205"/>
        <end position="257"/>
    </location>
</feature>
<protein>
    <submittedName>
        <fullName evidence="3">Uncharacterized membrane protein</fullName>
    </submittedName>
</protein>
<reference evidence="4" key="1">
    <citation type="submission" date="2016-10" db="EMBL/GenBank/DDBJ databases">
        <authorList>
            <person name="Varghese N."/>
            <person name="Submissions S."/>
        </authorList>
    </citation>
    <scope>NUCLEOTIDE SEQUENCE [LARGE SCALE GENOMIC DNA]</scope>
    <source>
        <strain evidence="4">CGMCC 1.10218</strain>
    </source>
</reference>
<organism evidence="3 4">
    <name type="scientific">Deinococcus reticulitermitis</name>
    <dbReference type="NCBI Taxonomy" id="856736"/>
    <lineage>
        <taxon>Bacteria</taxon>
        <taxon>Thermotogati</taxon>
        <taxon>Deinococcota</taxon>
        <taxon>Deinococci</taxon>
        <taxon>Deinococcales</taxon>
        <taxon>Deinococcaceae</taxon>
        <taxon>Deinococcus</taxon>
    </lineage>
</organism>
<proteinExistence type="predicted"/>
<accession>A0A1H6XU08</accession>
<dbReference type="PANTHER" id="PTHR33824:SF7">
    <property type="entry name" value="POLYKETIDE CYCLASE_DEHYDRASE AND LIPID TRANSPORT SUPERFAMILY PROTEIN"/>
    <property type="match status" value="1"/>
</dbReference>
<dbReference type="STRING" id="856736.SAMN04488058_10651"/>
<feature type="domain" description="Coenzyme Q-binding protein COQ10 START" evidence="2">
    <location>
        <begin position="76"/>
        <end position="198"/>
    </location>
</feature>
<keyword evidence="4" id="KW-1185">Reference proteome</keyword>
<name>A0A1H6XU08_9DEIO</name>
<dbReference type="PANTHER" id="PTHR33824">
    <property type="entry name" value="POLYKETIDE CYCLASE/DEHYDRASE AND LIPID TRANSPORT SUPERFAMILY PROTEIN"/>
    <property type="match status" value="1"/>
</dbReference>
<dbReference type="Proteomes" id="UP000199223">
    <property type="component" value="Unassembled WGS sequence"/>
</dbReference>
<evidence type="ECO:0000256" key="1">
    <source>
        <dbReference type="SAM" id="MobiDB-lite"/>
    </source>
</evidence>
<dbReference type="InterPro" id="IPR023393">
    <property type="entry name" value="START-like_dom_sf"/>
</dbReference>
<dbReference type="EMBL" id="FNZA01000006">
    <property type="protein sequence ID" value="SEJ32529.1"/>
    <property type="molecule type" value="Genomic_DNA"/>
</dbReference>
<evidence type="ECO:0000259" key="2">
    <source>
        <dbReference type="Pfam" id="PF03364"/>
    </source>
</evidence>
<evidence type="ECO:0000313" key="4">
    <source>
        <dbReference type="Proteomes" id="UP000199223"/>
    </source>
</evidence>
<feature type="compositionally biased region" description="Gly residues" evidence="1">
    <location>
        <begin position="247"/>
        <end position="257"/>
    </location>
</feature>
<dbReference type="Gene3D" id="3.30.530.20">
    <property type="match status" value="1"/>
</dbReference>